<organism evidence="4 5">
    <name type="scientific">Sistotremastrum suecicum HHB10207 ss-3</name>
    <dbReference type="NCBI Taxonomy" id="1314776"/>
    <lineage>
        <taxon>Eukaryota</taxon>
        <taxon>Fungi</taxon>
        <taxon>Dikarya</taxon>
        <taxon>Basidiomycota</taxon>
        <taxon>Agaricomycotina</taxon>
        <taxon>Agaricomycetes</taxon>
        <taxon>Sistotremastrales</taxon>
        <taxon>Sistotremastraceae</taxon>
        <taxon>Sistotremastrum</taxon>
    </lineage>
</organism>
<accession>A0A165ZNQ2</accession>
<dbReference type="Proteomes" id="UP000076798">
    <property type="component" value="Unassembled WGS sequence"/>
</dbReference>
<dbReference type="Gene3D" id="3.60.15.10">
    <property type="entry name" value="Ribonuclease Z/Hydroxyacylglutathione hydrolase-like"/>
    <property type="match status" value="1"/>
</dbReference>
<gene>
    <name evidence="4" type="ORF">SISSUDRAFT_991793</name>
</gene>
<dbReference type="GO" id="GO:0070290">
    <property type="term" value="F:N-acylphosphatidylethanolamine-specific phospholipase D activity"/>
    <property type="evidence" value="ECO:0007669"/>
    <property type="project" value="InterPro"/>
</dbReference>
<sequence>MSTDSKTSITERPSHHANSSATLFRNPWEEPEETSFSNWQLPTAPGWPGLPFEWAKEFAQHSHKPVEVVKPTFGSERSDAVKATWLGHASFLVELPRASPKETTIRILYDPIFSDRAGPSQWTGPRRRLPPPCKLEDLPEFHFVVTSHNHYDHLDLPTIQSIHKLRGSNVHFIVPLGNKTWFKSSGIPSDRITELDWWQDVTLRIPDSKPSSPSSKVRFICTPAQHQSGRGVNDRRTTLWASWVVEQVIHSPNLPTRKVSVYHAGDTGYMTSTGPCPVFKEIGEKYGPFNISMLPIWRGGTLSFIARMGLRLTDHGLTSAVHATPAQALLIHQDLKSQHSLAMHFATFAGSNVEAFEPIVELTSEREKLNIGDWAEEGGFGVIDIGETAEVDV</sequence>
<dbReference type="GO" id="GO:0070291">
    <property type="term" value="P:N-acylethanolamine metabolic process"/>
    <property type="evidence" value="ECO:0007669"/>
    <property type="project" value="TreeGrafter"/>
</dbReference>
<dbReference type="GO" id="GO:0005737">
    <property type="term" value="C:cytoplasm"/>
    <property type="evidence" value="ECO:0007669"/>
    <property type="project" value="TreeGrafter"/>
</dbReference>
<dbReference type="OrthoDB" id="332863at2759"/>
<proteinExistence type="predicted"/>
<dbReference type="STRING" id="1314776.A0A165ZNQ2"/>
<dbReference type="SUPFAM" id="SSF56281">
    <property type="entry name" value="Metallo-hydrolase/oxidoreductase"/>
    <property type="match status" value="1"/>
</dbReference>
<dbReference type="GO" id="GO:0070292">
    <property type="term" value="P:N-acylphosphatidylethanolamine metabolic process"/>
    <property type="evidence" value="ECO:0007669"/>
    <property type="project" value="TreeGrafter"/>
</dbReference>
<dbReference type="Pfam" id="PF12706">
    <property type="entry name" value="Lactamase_B_2"/>
    <property type="match status" value="1"/>
</dbReference>
<dbReference type="InterPro" id="IPR036866">
    <property type="entry name" value="RibonucZ/Hydroxyglut_hydro"/>
</dbReference>
<dbReference type="InterPro" id="IPR001279">
    <property type="entry name" value="Metallo-B-lactamas"/>
</dbReference>
<feature type="region of interest" description="Disordered" evidence="2">
    <location>
        <begin position="1"/>
        <end position="25"/>
    </location>
</feature>
<dbReference type="GO" id="GO:0008270">
    <property type="term" value="F:zinc ion binding"/>
    <property type="evidence" value="ECO:0007669"/>
    <property type="project" value="InterPro"/>
</dbReference>
<evidence type="ECO:0000256" key="1">
    <source>
        <dbReference type="PIRSR" id="PIRSR038896-50"/>
    </source>
</evidence>
<reference evidence="4 5" key="1">
    <citation type="journal article" date="2016" name="Mol. Biol. Evol.">
        <title>Comparative Genomics of Early-Diverging Mushroom-Forming Fungi Provides Insights into the Origins of Lignocellulose Decay Capabilities.</title>
        <authorList>
            <person name="Nagy L.G."/>
            <person name="Riley R."/>
            <person name="Tritt A."/>
            <person name="Adam C."/>
            <person name="Daum C."/>
            <person name="Floudas D."/>
            <person name="Sun H."/>
            <person name="Yadav J.S."/>
            <person name="Pangilinan J."/>
            <person name="Larsson K.H."/>
            <person name="Matsuura K."/>
            <person name="Barry K."/>
            <person name="Labutti K."/>
            <person name="Kuo R."/>
            <person name="Ohm R.A."/>
            <person name="Bhattacharya S.S."/>
            <person name="Shirouzu T."/>
            <person name="Yoshinaga Y."/>
            <person name="Martin F.M."/>
            <person name="Grigoriev I.V."/>
            <person name="Hibbett D.S."/>
        </authorList>
    </citation>
    <scope>NUCLEOTIDE SEQUENCE [LARGE SCALE GENOMIC DNA]</scope>
    <source>
        <strain evidence="4 5">HHB10207 ss-3</strain>
    </source>
</reference>
<dbReference type="PANTHER" id="PTHR15032:SF4">
    <property type="entry name" value="N-ACYL-PHOSPHATIDYLETHANOLAMINE-HYDROLYZING PHOSPHOLIPASE D"/>
    <property type="match status" value="1"/>
</dbReference>
<feature type="domain" description="Metallo-beta-lactamase" evidence="3">
    <location>
        <begin position="106"/>
        <end position="345"/>
    </location>
</feature>
<dbReference type="InterPro" id="IPR024884">
    <property type="entry name" value="NAPE-PLD"/>
</dbReference>
<dbReference type="PANTHER" id="PTHR15032">
    <property type="entry name" value="N-ACYL-PHOSPHATIDYLETHANOLAMINE-HYDROLYZING PHOSPHOLIPASE D"/>
    <property type="match status" value="1"/>
</dbReference>
<feature type="binding site" evidence="1">
    <location>
        <position position="322"/>
    </location>
    <ligand>
        <name>an N-acyl-1,2-diacyl-sn-glycero-3-phosphoethanolamine</name>
        <dbReference type="ChEBI" id="CHEBI:62537"/>
    </ligand>
</feature>
<name>A0A165ZNQ2_9AGAM</name>
<keyword evidence="5" id="KW-1185">Reference proteome</keyword>
<feature type="binding site" evidence="1">
    <location>
        <position position="151"/>
    </location>
    <ligand>
        <name>an N-acyl-1,2-diacyl-sn-glycero-3-phosphoethanolamine</name>
        <dbReference type="ChEBI" id="CHEBI:62537"/>
    </ligand>
</feature>
<keyword evidence="4" id="KW-0378">Hydrolase</keyword>
<feature type="compositionally biased region" description="Polar residues" evidence="2">
    <location>
        <begin position="1"/>
        <end position="23"/>
    </location>
</feature>
<dbReference type="PIRSF" id="PIRSF038896">
    <property type="entry name" value="NAPE-PLD"/>
    <property type="match status" value="1"/>
</dbReference>
<evidence type="ECO:0000256" key="2">
    <source>
        <dbReference type="SAM" id="MobiDB-lite"/>
    </source>
</evidence>
<evidence type="ECO:0000259" key="3">
    <source>
        <dbReference type="Pfam" id="PF12706"/>
    </source>
</evidence>
<evidence type="ECO:0000313" key="5">
    <source>
        <dbReference type="Proteomes" id="UP000076798"/>
    </source>
</evidence>
<dbReference type="AlphaFoldDB" id="A0A165ZNQ2"/>
<protein>
    <submittedName>
        <fullName evidence="4">Metallo-hydrolase/oxidoreductase</fullName>
    </submittedName>
</protein>
<evidence type="ECO:0000313" key="4">
    <source>
        <dbReference type="EMBL" id="KZT34489.1"/>
    </source>
</evidence>
<dbReference type="EMBL" id="KV428179">
    <property type="protein sequence ID" value="KZT34489.1"/>
    <property type="molecule type" value="Genomic_DNA"/>
</dbReference>